<evidence type="ECO:0000313" key="1">
    <source>
        <dbReference type="EMBL" id="CCL98531.1"/>
    </source>
</evidence>
<dbReference type="OrthoDB" id="10606323at2759"/>
<dbReference type="RefSeq" id="XP_012177814.1">
    <property type="nucleotide sequence ID" value="XM_012322424.1"/>
</dbReference>
<evidence type="ECO:0000313" key="2">
    <source>
        <dbReference type="Proteomes" id="UP000006352"/>
    </source>
</evidence>
<accession>J4I7Z7</accession>
<dbReference type="EMBL" id="HE796888">
    <property type="protein sequence ID" value="CCL98531.1"/>
    <property type="molecule type" value="Genomic_DNA"/>
</dbReference>
<name>J4I7Z7_9APHY</name>
<dbReference type="Proteomes" id="UP000006352">
    <property type="component" value="Unassembled WGS sequence"/>
</dbReference>
<reference evidence="1 2" key="1">
    <citation type="journal article" date="2012" name="Appl. Environ. Microbiol.">
        <title>Short-read sequencing for genomic analysis of the brown rot fungus Fibroporia radiculosa.</title>
        <authorList>
            <person name="Tang J.D."/>
            <person name="Perkins A.D."/>
            <person name="Sonstegard T.S."/>
            <person name="Schroeder S.G."/>
            <person name="Burgess S.C."/>
            <person name="Diehl S.V."/>
        </authorList>
    </citation>
    <scope>NUCLEOTIDE SEQUENCE [LARGE SCALE GENOMIC DNA]</scope>
    <source>
        <strain evidence="1 2">TFFH 294</strain>
    </source>
</reference>
<dbReference type="InParanoid" id="J4I7Z7"/>
<dbReference type="GeneID" id="24093442"/>
<dbReference type="AlphaFoldDB" id="J4I7Z7"/>
<gene>
    <name evidence="1" type="ORF">FIBRA_00530</name>
</gene>
<protein>
    <submittedName>
        <fullName evidence="1">Uncharacterized protein</fullName>
    </submittedName>
</protein>
<keyword evidence="2" id="KW-1185">Reference proteome</keyword>
<dbReference type="HOGENOM" id="CLU_1686596_0_0_1"/>
<dbReference type="STRING" id="599839.J4I7Z7"/>
<organism evidence="1 2">
    <name type="scientific">Fibroporia radiculosa</name>
    <dbReference type="NCBI Taxonomy" id="599839"/>
    <lineage>
        <taxon>Eukaryota</taxon>
        <taxon>Fungi</taxon>
        <taxon>Dikarya</taxon>
        <taxon>Basidiomycota</taxon>
        <taxon>Agaricomycotina</taxon>
        <taxon>Agaricomycetes</taxon>
        <taxon>Polyporales</taxon>
        <taxon>Fibroporiaceae</taxon>
        <taxon>Fibroporia</taxon>
    </lineage>
</organism>
<proteinExistence type="predicted"/>
<sequence length="156" mass="17132">MDGLKVKVSGSPSPKIQKPTFFGDVTSETLVDLEASLQSELPETVDFVEILSELSAFEGLWKYGYAGMQNYYLANPVFNTHGDIMFEVRFHTRQIAPPAGQNPANHAQIINVEGPKQNARSRAGRNLTARAKNIVHNALNGARDIQRGSGANGYRM</sequence>